<proteinExistence type="inferred from homology"/>
<organism evidence="5 6">
    <name type="scientific">Pythium oligandrum</name>
    <name type="common">Mycoparasitic fungus</name>
    <dbReference type="NCBI Taxonomy" id="41045"/>
    <lineage>
        <taxon>Eukaryota</taxon>
        <taxon>Sar</taxon>
        <taxon>Stramenopiles</taxon>
        <taxon>Oomycota</taxon>
        <taxon>Peronosporomycetes</taxon>
        <taxon>Pythiales</taxon>
        <taxon>Pythiaceae</taxon>
        <taxon>Pythium</taxon>
    </lineage>
</organism>
<dbReference type="Proteomes" id="UP000794436">
    <property type="component" value="Unassembled WGS sequence"/>
</dbReference>
<evidence type="ECO:0000313" key="5">
    <source>
        <dbReference type="EMBL" id="TMW69463.1"/>
    </source>
</evidence>
<dbReference type="GO" id="GO:0003735">
    <property type="term" value="F:structural constituent of ribosome"/>
    <property type="evidence" value="ECO:0007669"/>
    <property type="project" value="InterPro"/>
</dbReference>
<dbReference type="InterPro" id="IPR013025">
    <property type="entry name" value="Ribosomal_uL23-like"/>
</dbReference>
<dbReference type="InterPro" id="IPR012677">
    <property type="entry name" value="Nucleotide-bd_a/b_plait_sf"/>
</dbReference>
<dbReference type="OrthoDB" id="275582at2759"/>
<evidence type="ECO:0000256" key="1">
    <source>
        <dbReference type="ARBA" id="ARBA00006700"/>
    </source>
</evidence>
<dbReference type="FunFam" id="3.30.70.330:FF:000654">
    <property type="entry name" value="Ribosomal protein L23"/>
    <property type="match status" value="1"/>
</dbReference>
<sequence length="96" mass="11556">MVWNRVRFPNMSVVFMGKNQRSRLRDNQFVFRVEPNYTKHDIKEYLTKVYGLPVAKVNTMNYEGKFKRAFRGRYVYKEKDWKKAIVTLKEEAATQA</sequence>
<evidence type="ECO:0000256" key="4">
    <source>
        <dbReference type="ARBA" id="ARBA00039977"/>
    </source>
</evidence>
<dbReference type="GO" id="GO:0032543">
    <property type="term" value="P:mitochondrial translation"/>
    <property type="evidence" value="ECO:0007669"/>
    <property type="project" value="TreeGrafter"/>
</dbReference>
<dbReference type="SUPFAM" id="SSF54189">
    <property type="entry name" value="Ribosomal proteins S24e, L23 and L15e"/>
    <property type="match status" value="1"/>
</dbReference>
<dbReference type="InterPro" id="IPR012678">
    <property type="entry name" value="Ribosomal_uL23/eL15/eS24_sf"/>
</dbReference>
<dbReference type="PANTHER" id="PTHR12059">
    <property type="entry name" value="RIBOSOMAL PROTEIN L23-RELATED"/>
    <property type="match status" value="1"/>
</dbReference>
<dbReference type="Pfam" id="PF00276">
    <property type="entry name" value="Ribosomal_L23"/>
    <property type="match status" value="1"/>
</dbReference>
<dbReference type="EMBL" id="SPLM01000001">
    <property type="protein sequence ID" value="TMW69463.1"/>
    <property type="molecule type" value="Genomic_DNA"/>
</dbReference>
<dbReference type="Gene3D" id="3.30.70.330">
    <property type="match status" value="1"/>
</dbReference>
<reference evidence="5" key="1">
    <citation type="submission" date="2019-03" db="EMBL/GenBank/DDBJ databases">
        <title>Long read genome sequence of the mycoparasitic Pythium oligandrum ATCC 38472 isolated from sugarbeet rhizosphere.</title>
        <authorList>
            <person name="Gaulin E."/>
        </authorList>
    </citation>
    <scope>NUCLEOTIDE SEQUENCE</scope>
    <source>
        <strain evidence="5">ATCC 38472_TT</strain>
    </source>
</reference>
<evidence type="ECO:0000256" key="3">
    <source>
        <dbReference type="ARBA" id="ARBA00023274"/>
    </source>
</evidence>
<keyword evidence="2" id="KW-0689">Ribosomal protein</keyword>
<dbReference type="AlphaFoldDB" id="A0A8K1FTC9"/>
<comment type="caution">
    <text evidence="5">The sequence shown here is derived from an EMBL/GenBank/DDBJ whole genome shotgun (WGS) entry which is preliminary data.</text>
</comment>
<dbReference type="PANTHER" id="PTHR12059:SF5">
    <property type="entry name" value="LARGE RIBOSOMAL SUBUNIT PROTEIN UL23M"/>
    <property type="match status" value="1"/>
</dbReference>
<accession>A0A8K1FTC9</accession>
<keyword evidence="3" id="KW-0687">Ribonucleoprotein</keyword>
<comment type="similarity">
    <text evidence="1">Belongs to the universal ribosomal protein uL23 family.</text>
</comment>
<protein>
    <recommendedName>
        <fullName evidence="4">Large ribosomal subunit protein uL23m</fullName>
    </recommendedName>
</protein>
<keyword evidence="6" id="KW-1185">Reference proteome</keyword>
<dbReference type="GO" id="GO:0005762">
    <property type="term" value="C:mitochondrial large ribosomal subunit"/>
    <property type="evidence" value="ECO:0007669"/>
    <property type="project" value="TreeGrafter"/>
</dbReference>
<gene>
    <name evidence="5" type="ORF">Poli38472_001619</name>
</gene>
<evidence type="ECO:0000256" key="2">
    <source>
        <dbReference type="ARBA" id="ARBA00022980"/>
    </source>
</evidence>
<evidence type="ECO:0000313" key="6">
    <source>
        <dbReference type="Proteomes" id="UP000794436"/>
    </source>
</evidence>
<name>A0A8K1FTC9_PYTOL</name>